<protein>
    <recommendedName>
        <fullName evidence="6">MFS transporter</fullName>
    </recommendedName>
</protein>
<evidence type="ECO:0008006" key="6">
    <source>
        <dbReference type="Google" id="ProtNLM"/>
    </source>
</evidence>
<name>A0A1L7AP00_9PROT</name>
<evidence type="ECO:0000313" key="5">
    <source>
        <dbReference type="Proteomes" id="UP001258945"/>
    </source>
</evidence>
<dbReference type="EMBL" id="JAVVDO010000082">
    <property type="protein sequence ID" value="MDT8333856.1"/>
    <property type="molecule type" value="Genomic_DNA"/>
</dbReference>
<geneLocation type="plasmid" evidence="2 4">
    <name>3</name>
</geneLocation>
<gene>
    <name evidence="2" type="ORF">RGI145_24120</name>
    <name evidence="3" type="ORF">RQ831_22640</name>
</gene>
<dbReference type="Proteomes" id="UP001258945">
    <property type="component" value="Unassembled WGS sequence"/>
</dbReference>
<organism evidence="2 4">
    <name type="scientific">Roseomonas gilardii</name>
    <dbReference type="NCBI Taxonomy" id="257708"/>
    <lineage>
        <taxon>Bacteria</taxon>
        <taxon>Pseudomonadati</taxon>
        <taxon>Pseudomonadota</taxon>
        <taxon>Alphaproteobacteria</taxon>
        <taxon>Acetobacterales</taxon>
        <taxon>Roseomonadaceae</taxon>
        <taxon>Roseomonas</taxon>
    </lineage>
</organism>
<evidence type="ECO:0000313" key="4">
    <source>
        <dbReference type="Proteomes" id="UP000185494"/>
    </source>
</evidence>
<dbReference type="Proteomes" id="UP000185494">
    <property type="component" value="Plasmid 3"/>
</dbReference>
<keyword evidence="1" id="KW-0472">Membrane</keyword>
<dbReference type="EMBL" id="CP015587">
    <property type="protein sequence ID" value="APT60434.1"/>
    <property type="molecule type" value="Genomic_DNA"/>
</dbReference>
<feature type="transmembrane region" description="Helical" evidence="1">
    <location>
        <begin position="36"/>
        <end position="60"/>
    </location>
</feature>
<proteinExistence type="predicted"/>
<evidence type="ECO:0000313" key="2">
    <source>
        <dbReference type="EMBL" id="APT60434.1"/>
    </source>
</evidence>
<sequence length="111" mass="11820">MNGRLSSLVLALAIFTWGFGFYGQAIYLAELHTSRGWSISILSVNLTTYFLAGAASALIIGREFATEAFMRVLGLSTAFGQAAYALGPLMMGVLRDFAGYSLGLVSLPAFP</sequence>
<dbReference type="AlphaFoldDB" id="A0A1L7AP00"/>
<accession>A0A1L7AP00</accession>
<feature type="transmembrane region" description="Helical" evidence="1">
    <location>
        <begin position="72"/>
        <end position="94"/>
    </location>
</feature>
<reference evidence="2 4" key="1">
    <citation type="submission" date="2016-05" db="EMBL/GenBank/DDBJ databases">
        <title>Complete Genome and Methylome Analysis of Psychrotrophic Bacterial Isolates from Antarctic Lake Untersee.</title>
        <authorList>
            <person name="Fomenkov A."/>
            <person name="Akimov V.N."/>
            <person name="Vasilyeva L.V."/>
            <person name="Andersen D."/>
            <person name="Vincze T."/>
            <person name="Roberts R.J."/>
        </authorList>
    </citation>
    <scope>NUCLEOTIDE SEQUENCE [LARGE SCALE GENOMIC DNA]</scope>
    <source>
        <strain evidence="2 4">U14-5</strain>
        <plasmid evidence="2">3</plasmid>
        <plasmid evidence="4">Plasmid 3</plasmid>
    </source>
</reference>
<dbReference type="RefSeq" id="WP_075801126.1">
    <property type="nucleotide sequence ID" value="NZ_CP015587.1"/>
</dbReference>
<evidence type="ECO:0000256" key="1">
    <source>
        <dbReference type="SAM" id="Phobius"/>
    </source>
</evidence>
<dbReference type="KEGG" id="rgi:RGI145_24120"/>
<reference evidence="3" key="3">
    <citation type="submission" date="2023-09" db="EMBL/GenBank/DDBJ databases">
        <authorList>
            <person name="Schober I."/>
            <person name="Bunk B."/>
        </authorList>
    </citation>
    <scope>NUCLEOTIDE SEQUENCE</scope>
    <source>
        <strain evidence="3">DSM 103800</strain>
    </source>
</reference>
<keyword evidence="2" id="KW-0614">Plasmid</keyword>
<keyword evidence="1" id="KW-0812">Transmembrane</keyword>
<reference evidence="3 5" key="2">
    <citation type="journal article" date="2019" name="Microb. Pathog.">
        <title>Comparison of VITEK 2, MALDI-TOF MS, 16S rRNA gene sequencing, and whole-genome sequencing for identification of Roseomonas mucosa.</title>
        <authorList>
            <person name="Rudolph W.W."/>
            <person name="Gunzer F."/>
            <person name="Trauth M."/>
            <person name="Bunk B."/>
            <person name="Bigge R."/>
            <person name="Schrottner P."/>
        </authorList>
    </citation>
    <scope>NUCLEOTIDE SEQUENCE [LARGE SCALE GENOMIC DNA]</scope>
    <source>
        <strain evidence="3 5">DSM 103800</strain>
    </source>
</reference>
<keyword evidence="1" id="KW-1133">Transmembrane helix</keyword>
<keyword evidence="5" id="KW-1185">Reference proteome</keyword>
<evidence type="ECO:0000313" key="3">
    <source>
        <dbReference type="EMBL" id="MDT8333856.1"/>
    </source>
</evidence>